<proteinExistence type="predicted"/>
<keyword evidence="4" id="KW-1185">Reference proteome</keyword>
<evidence type="ECO:0000313" key="3">
    <source>
        <dbReference type="EMBL" id="KAK6540592.1"/>
    </source>
</evidence>
<accession>A0AAV9XI43</accession>
<reference evidence="3 4" key="1">
    <citation type="submission" date="2019-10" db="EMBL/GenBank/DDBJ databases">
        <authorList>
            <person name="Palmer J.M."/>
        </authorList>
    </citation>
    <scope>NUCLEOTIDE SEQUENCE [LARGE SCALE GENOMIC DNA]</scope>
    <source>
        <strain evidence="3 4">TWF694</strain>
    </source>
</reference>
<comment type="caution">
    <text evidence="3">The sequence shown here is derived from an EMBL/GenBank/DDBJ whole genome shotgun (WGS) entry which is preliminary data.</text>
</comment>
<feature type="region of interest" description="Disordered" evidence="1">
    <location>
        <begin position="384"/>
        <end position="403"/>
    </location>
</feature>
<keyword evidence="2" id="KW-0472">Membrane</keyword>
<dbReference type="AlphaFoldDB" id="A0AAV9XI43"/>
<dbReference type="EMBL" id="JAVHJO010000004">
    <property type="protein sequence ID" value="KAK6540592.1"/>
    <property type="molecule type" value="Genomic_DNA"/>
</dbReference>
<name>A0AAV9XI43_9PEZI</name>
<feature type="region of interest" description="Disordered" evidence="1">
    <location>
        <begin position="1"/>
        <end position="30"/>
    </location>
</feature>
<keyword evidence="2" id="KW-1133">Transmembrane helix</keyword>
<evidence type="ECO:0000256" key="2">
    <source>
        <dbReference type="SAM" id="Phobius"/>
    </source>
</evidence>
<protein>
    <submittedName>
        <fullName evidence="3">Uncharacterized protein</fullName>
    </submittedName>
</protein>
<feature type="transmembrane region" description="Helical" evidence="2">
    <location>
        <begin position="48"/>
        <end position="73"/>
    </location>
</feature>
<keyword evidence="2" id="KW-0812">Transmembrane</keyword>
<sequence>MEKKAGSDGDRPTSFQEESQKPNPTPVVSQAELESTARRATILNRVGSLLAVFFFGSFLFVLVCMGWFAFLWWGTTDNSVWHDIIIHDWAVRAISLPTSFLRIAIATQAGSCLSMLAALAVEKAIVPLPDVRGNDTATGTLLLSGNVQNTVLADIIISSQPAAVPFFCSYNPTAGISICQLPDSDVGATGFADDFTSPFPRIAYGGGLKSEFNDSDRKSRNGGAYLILNSTTTSNAATELSNNEGWADIGKVSDLEGDIALDIVVIDPKTTTFEPEIYGNFTAILQDKSSVIAESSDTDRSTVFRRNWQSALFAAVKSHLNGNTAFALQSVLTIIQTLAQIASEEFEGLDAILKVSKKIKSDREAVSHELTLLGVNKTCVGLQQQGGSTKLTPRNASGEDEDA</sequence>
<feature type="compositionally biased region" description="Polar residues" evidence="1">
    <location>
        <begin position="384"/>
        <end position="395"/>
    </location>
</feature>
<dbReference type="Proteomes" id="UP001365542">
    <property type="component" value="Unassembled WGS sequence"/>
</dbReference>
<evidence type="ECO:0000256" key="1">
    <source>
        <dbReference type="SAM" id="MobiDB-lite"/>
    </source>
</evidence>
<evidence type="ECO:0000313" key="4">
    <source>
        <dbReference type="Proteomes" id="UP001365542"/>
    </source>
</evidence>
<organism evidence="3 4">
    <name type="scientific">Orbilia ellipsospora</name>
    <dbReference type="NCBI Taxonomy" id="2528407"/>
    <lineage>
        <taxon>Eukaryota</taxon>
        <taxon>Fungi</taxon>
        <taxon>Dikarya</taxon>
        <taxon>Ascomycota</taxon>
        <taxon>Pezizomycotina</taxon>
        <taxon>Orbiliomycetes</taxon>
        <taxon>Orbiliales</taxon>
        <taxon>Orbiliaceae</taxon>
        <taxon>Orbilia</taxon>
    </lineage>
</organism>
<gene>
    <name evidence="3" type="ORF">TWF694_007987</name>
</gene>
<feature type="compositionally biased region" description="Basic and acidic residues" evidence="1">
    <location>
        <begin position="1"/>
        <end position="11"/>
    </location>
</feature>